<keyword evidence="3" id="KW-0732">Signal</keyword>
<keyword evidence="2" id="KW-1133">Transmembrane helix</keyword>
<evidence type="ECO:0000313" key="4">
    <source>
        <dbReference type="Proteomes" id="UP000265300"/>
    </source>
</evidence>
<feature type="chain" id="PRO_5016394051" evidence="3">
    <location>
        <begin position="49"/>
        <end position="478"/>
    </location>
</feature>
<dbReference type="GeneID" id="103069332"/>
<dbReference type="CTD" id="6404"/>
<protein>
    <submittedName>
        <fullName evidence="5">P-selectin glycoprotein ligand 1</fullName>
    </submittedName>
</protein>
<reference evidence="5" key="1">
    <citation type="submission" date="2025-08" db="UniProtKB">
        <authorList>
            <consortium name="RefSeq"/>
        </authorList>
    </citation>
    <scope>IDENTIFICATION</scope>
</reference>
<dbReference type="Proteomes" id="UP000265300">
    <property type="component" value="Unplaced"/>
</dbReference>
<dbReference type="GO" id="GO:0005886">
    <property type="term" value="C:plasma membrane"/>
    <property type="evidence" value="ECO:0007669"/>
    <property type="project" value="TreeGrafter"/>
</dbReference>
<gene>
    <name evidence="5" type="primary">SELPLG</name>
</gene>
<evidence type="ECO:0000313" key="5">
    <source>
        <dbReference type="RefSeq" id="XP_007448299.1"/>
    </source>
</evidence>
<organism evidence="4 5">
    <name type="scientific">Lipotes vexillifer</name>
    <name type="common">Yangtze river dolphin</name>
    <dbReference type="NCBI Taxonomy" id="118797"/>
    <lineage>
        <taxon>Eukaryota</taxon>
        <taxon>Metazoa</taxon>
        <taxon>Chordata</taxon>
        <taxon>Craniata</taxon>
        <taxon>Vertebrata</taxon>
        <taxon>Euteleostomi</taxon>
        <taxon>Mammalia</taxon>
        <taxon>Eutheria</taxon>
        <taxon>Laurasiatheria</taxon>
        <taxon>Artiodactyla</taxon>
        <taxon>Whippomorpha</taxon>
        <taxon>Cetacea</taxon>
        <taxon>Odontoceti</taxon>
        <taxon>Lipotidae</taxon>
        <taxon>Lipotes</taxon>
    </lineage>
</organism>
<proteinExistence type="predicted"/>
<keyword evidence="2" id="KW-0472">Membrane</keyword>
<evidence type="ECO:0000256" key="1">
    <source>
        <dbReference type="SAM" id="MobiDB-lite"/>
    </source>
</evidence>
<keyword evidence="2" id="KW-0812">Transmembrane</keyword>
<keyword evidence="4" id="KW-1185">Reference proteome</keyword>
<dbReference type="AlphaFoldDB" id="A0A340WMJ1"/>
<feature type="signal peptide" evidence="3">
    <location>
        <begin position="1"/>
        <end position="48"/>
    </location>
</feature>
<evidence type="ECO:0000256" key="2">
    <source>
        <dbReference type="SAM" id="Phobius"/>
    </source>
</evidence>
<dbReference type="OrthoDB" id="8927116at2759"/>
<dbReference type="InterPro" id="IPR026195">
    <property type="entry name" value="PSGL-1"/>
</dbReference>
<dbReference type="FunCoup" id="A0A340WMJ1">
    <property type="interactions" value="211"/>
</dbReference>
<feature type="transmembrane region" description="Helical" evidence="2">
    <location>
        <begin position="387"/>
        <end position="409"/>
    </location>
</feature>
<dbReference type="InParanoid" id="A0A340WMJ1"/>
<dbReference type="GO" id="GO:0050901">
    <property type="term" value="P:leukocyte tethering or rolling"/>
    <property type="evidence" value="ECO:0007669"/>
    <property type="project" value="TreeGrafter"/>
</dbReference>
<feature type="region of interest" description="Disordered" evidence="1">
    <location>
        <begin position="443"/>
        <end position="478"/>
    </location>
</feature>
<feature type="compositionally biased region" description="Basic and acidic residues" evidence="1">
    <location>
        <begin position="462"/>
        <end position="472"/>
    </location>
</feature>
<accession>A0A340WMJ1</accession>
<dbReference type="PANTHER" id="PTHR17384">
    <property type="entry name" value="P-SELECTIN GLYCOPROTEIN LIGAND-1"/>
    <property type="match status" value="1"/>
</dbReference>
<name>A0A340WMJ1_LIPVE</name>
<sequence length="478" mass="49728">MSSQLWPSRVLGRSRGTAILTSLCPYPPPGAMFLKLLLLLALLGPGSSLQLWETWEDGAEEAPGPLLVRGRREVDEDDADIYDYDVQTDPPEMLNYSTEAPKLLPVMGALEQRESAGPLTPEPTTLEVATRDPPVLDAGGAATGNLSMELVILVTLTKEPVTVIPPIMEDPSTESAAVEALSTGPAGRVALATEPAATEAVSTETLPTEPASTMAPATEHTATEALPTGALSMEALSTAVGALSMEALSTEPTATEALSTESTATEALSTEPTAAEALFMGPTVIEALSTELATTAVLSMDPTTTGALPTDPATVKTLPTRPTTTRGLTTALAVPSDPPKSTTVAVGTSSDNLIYKWKNGQSLFPRNSVAPSPTEGLLDPSSVKQCLLAILILALVATIFLICTVVLAIRLSRKNHLYPVRNYSPTEMVCISSLLPEGGEGPAAMANGGLPKAKSQGLKAGSGEDREGDDLTLHSFLP</sequence>
<dbReference type="KEGG" id="lve:103069332"/>
<evidence type="ECO:0000256" key="3">
    <source>
        <dbReference type="SAM" id="SignalP"/>
    </source>
</evidence>
<dbReference type="RefSeq" id="XP_007448299.1">
    <property type="nucleotide sequence ID" value="XM_007448237.1"/>
</dbReference>
<dbReference type="STRING" id="118797.A0A340WMJ1"/>
<feature type="region of interest" description="Disordered" evidence="1">
    <location>
        <begin position="195"/>
        <end position="220"/>
    </location>
</feature>
<dbReference type="PANTHER" id="PTHR17384:SF7">
    <property type="entry name" value="P-SELECTIN GLYCOPROTEIN LIGAND 1"/>
    <property type="match status" value="1"/>
</dbReference>